<feature type="binding site" evidence="17">
    <location>
        <position position="83"/>
    </location>
    <ligand>
        <name>Zn(2+)</name>
        <dbReference type="ChEBI" id="CHEBI:29105"/>
        <note>catalytic</note>
    </ligand>
</feature>
<dbReference type="PROSITE" id="PS51747">
    <property type="entry name" value="CYT_DCMP_DEAMINASES_2"/>
    <property type="match status" value="1"/>
</dbReference>
<dbReference type="Pfam" id="PF01872">
    <property type="entry name" value="RibD_C"/>
    <property type="match status" value="1"/>
</dbReference>
<evidence type="ECO:0000256" key="6">
    <source>
        <dbReference type="ARBA" id="ARBA00022619"/>
    </source>
</evidence>
<evidence type="ECO:0000259" key="18">
    <source>
        <dbReference type="PROSITE" id="PS51747"/>
    </source>
</evidence>
<evidence type="ECO:0000256" key="10">
    <source>
        <dbReference type="ARBA" id="ARBA00023002"/>
    </source>
</evidence>
<reference evidence="19 20" key="1">
    <citation type="journal article" date="2012" name="PLoS ONE">
        <title>Short term evolution of a highly transmissible methicillin-resistant Staphylococcus aureus clone (ST228) in a tertiary care hospital.</title>
        <authorList>
            <person name="Vogel V."/>
            <person name="Falquet L."/>
            <person name="Calderon-Copete S.P."/>
            <person name="Basset P."/>
            <person name="Blanc D.S."/>
        </authorList>
    </citation>
    <scope>NUCLEOTIDE SEQUENCE [LARGE SCALE GENOMIC DNA]</scope>
    <source>
        <strain evidence="20">ST228/18412</strain>
    </source>
</reference>
<dbReference type="KEGG" id="sauw:SAI5S5_1012970"/>
<feature type="binding site" evidence="16">
    <location>
        <position position="288"/>
    </location>
    <ligand>
        <name>substrate</name>
    </ligand>
</feature>
<dbReference type="GO" id="GO:0008703">
    <property type="term" value="F:5-amino-6-(5-phosphoribosylamino)uracil reductase activity"/>
    <property type="evidence" value="ECO:0007669"/>
    <property type="project" value="UniProtKB-EC"/>
</dbReference>
<evidence type="ECO:0000256" key="14">
    <source>
        <dbReference type="PIRNR" id="PIRNR006769"/>
    </source>
</evidence>
<keyword evidence="8 14" id="KW-0862">Zinc</keyword>
<comment type="catalytic activity">
    <reaction evidence="13 14">
        <text>2,5-diamino-6-hydroxy-4-(5-phosphoribosylamino)-pyrimidine + H2O + H(+) = 5-amino-6-(5-phospho-D-ribosylamino)uracil + NH4(+)</text>
        <dbReference type="Rhea" id="RHEA:21868"/>
        <dbReference type="ChEBI" id="CHEBI:15377"/>
        <dbReference type="ChEBI" id="CHEBI:15378"/>
        <dbReference type="ChEBI" id="CHEBI:28938"/>
        <dbReference type="ChEBI" id="CHEBI:58453"/>
        <dbReference type="ChEBI" id="CHEBI:58614"/>
        <dbReference type="EC" id="3.5.4.26"/>
    </reaction>
</comment>
<dbReference type="Gene3D" id="3.40.140.10">
    <property type="entry name" value="Cytidine Deaminase, domain 2"/>
    <property type="match status" value="1"/>
</dbReference>
<gene>
    <name evidence="19" type="ORF">SAI7S6_1013020</name>
</gene>
<evidence type="ECO:0000256" key="2">
    <source>
        <dbReference type="ARBA" id="ARBA00004882"/>
    </source>
</evidence>
<comment type="catalytic activity">
    <reaction evidence="12 14">
        <text>5-amino-6-(5-phospho-D-ribitylamino)uracil + NADP(+) = 5-amino-6-(5-phospho-D-ribosylamino)uracil + NADPH + H(+)</text>
        <dbReference type="Rhea" id="RHEA:17845"/>
        <dbReference type="ChEBI" id="CHEBI:15378"/>
        <dbReference type="ChEBI" id="CHEBI:57783"/>
        <dbReference type="ChEBI" id="CHEBI:58349"/>
        <dbReference type="ChEBI" id="CHEBI:58421"/>
        <dbReference type="ChEBI" id="CHEBI:58453"/>
        <dbReference type="EC" id="1.1.1.193"/>
    </reaction>
</comment>
<evidence type="ECO:0000256" key="13">
    <source>
        <dbReference type="ARBA" id="ARBA00049886"/>
    </source>
</evidence>
<evidence type="ECO:0000256" key="4">
    <source>
        <dbReference type="ARBA" id="ARBA00005259"/>
    </source>
</evidence>
<protein>
    <recommendedName>
        <fullName evidence="14">Riboflavin biosynthesis protein RibD</fullName>
    </recommendedName>
    <domain>
        <recommendedName>
            <fullName evidence="14">Diaminohydroxyphosphoribosylaminopyrimidine deaminase</fullName>
            <shortName evidence="14">DRAP deaminase</shortName>
            <ecNumber evidence="14">3.5.4.26</ecNumber>
        </recommendedName>
        <alternativeName>
            <fullName evidence="14">Riboflavin-specific deaminase</fullName>
        </alternativeName>
    </domain>
    <domain>
        <recommendedName>
            <fullName evidence="14">5-amino-6-(5-phosphoribosylamino)uracil reductase</fullName>
            <ecNumber evidence="14">1.1.1.193</ecNumber>
        </recommendedName>
        <alternativeName>
            <fullName evidence="14">HTP reductase</fullName>
        </alternativeName>
    </domain>
</protein>
<comment type="similarity">
    <text evidence="5 14">In the C-terminal section; belongs to the HTP reductase family.</text>
</comment>
<evidence type="ECO:0000313" key="20">
    <source>
        <dbReference type="Proteomes" id="UP000032744"/>
    </source>
</evidence>
<comment type="pathway">
    <text evidence="2 14">Cofactor biosynthesis; riboflavin biosynthesis; 5-amino-6-(D-ribitylamino)uracil from GTP: step 2/4.</text>
</comment>
<feature type="binding site" evidence="16">
    <location>
        <position position="189"/>
    </location>
    <ligand>
        <name>substrate</name>
    </ligand>
</feature>
<feature type="binding site" evidence="16">
    <location>
        <position position="175"/>
    </location>
    <ligand>
        <name>NADP(+)</name>
        <dbReference type="ChEBI" id="CHEBI:58349"/>
    </ligand>
</feature>
<dbReference type="CDD" id="cd01284">
    <property type="entry name" value="Riboflavin_deaminase-reductase"/>
    <property type="match status" value="1"/>
</dbReference>
<feature type="binding site" evidence="16">
    <location>
        <position position="205"/>
    </location>
    <ligand>
        <name>NADP(+)</name>
        <dbReference type="ChEBI" id="CHEBI:58349"/>
    </ligand>
</feature>
<evidence type="ECO:0000256" key="15">
    <source>
        <dbReference type="PIRSR" id="PIRSR006769-1"/>
    </source>
</evidence>
<dbReference type="EC" id="1.1.1.193" evidence="14"/>
<accession>A0A7U7EYY7</accession>
<keyword evidence="10 14" id="KW-0560">Oxidoreductase</keyword>
<dbReference type="InterPro" id="IPR002734">
    <property type="entry name" value="RibDG_C"/>
</dbReference>
<sequence length="357" mass="40182">MRIFVYRGDHLSQFMDYAIQLANMVQGQTGVNPPVGAVVVNEGRIVGIGAHLRKGDKHAEVQALDMAQQNAEGATIYITLEPCSHFGSTPPCVNKIIDCKIAKVVYATKDNSLDTHGDETLRAHGIEVECVDDERASQLYQDFFKAKAKQLPQITVKVSASLDGKQANDNGQSQWITNKEVKQDVYKLRHRHDAVLTGRRTVELDDPQYTTRIQDGKNPIKVILSKSGNIHFNQQIYQDESTPIWIYTENPNLTSNQTHIEIIYLKSCDLTTILHNLYKRGVGTLLVEAGPTTTSEFLQSNYIDEFILYYAPKLIGGSGNYQFYQTNDVIEIPDANQFEIVHSELLNQNVKLTLRKK</sequence>
<evidence type="ECO:0000256" key="17">
    <source>
        <dbReference type="PIRSR" id="PIRSR006769-3"/>
    </source>
</evidence>
<dbReference type="PIRSF" id="PIRSF006769">
    <property type="entry name" value="RibD"/>
    <property type="match status" value="1"/>
</dbReference>
<comment type="similarity">
    <text evidence="4 14">In the N-terminal section; belongs to the cytidine and deoxycytidylate deaminase family.</text>
</comment>
<dbReference type="PROSITE" id="PS00903">
    <property type="entry name" value="CYT_DCMP_DEAMINASES_1"/>
    <property type="match status" value="1"/>
</dbReference>
<evidence type="ECO:0000256" key="9">
    <source>
        <dbReference type="ARBA" id="ARBA00022857"/>
    </source>
</evidence>
<comment type="cofactor">
    <cofactor evidence="14 17">
        <name>Zn(2+)</name>
        <dbReference type="ChEBI" id="CHEBI:29105"/>
    </cofactor>
    <text evidence="14 17">Binds 1 zinc ion.</text>
</comment>
<keyword evidence="9 14" id="KW-0521">NADP</keyword>
<comment type="pathway">
    <text evidence="3 14">Cofactor biosynthesis; riboflavin biosynthesis; 5-amino-6-(D-ribitylamino)uracil from GTP: step 3/4.</text>
</comment>
<dbReference type="InterPro" id="IPR016193">
    <property type="entry name" value="Cytidine_deaminase-like"/>
</dbReference>
<dbReference type="Proteomes" id="UP000032744">
    <property type="component" value="Chromosome"/>
</dbReference>
<dbReference type="NCBIfam" id="TIGR00326">
    <property type="entry name" value="eubact_ribD"/>
    <property type="match status" value="1"/>
</dbReference>
<dbReference type="EC" id="3.5.4.26" evidence="14"/>
<organism evidence="19 20">
    <name type="scientific">Staphylococcus aureus subsp. aureus ST228</name>
    <dbReference type="NCBI Taxonomy" id="1074919"/>
    <lineage>
        <taxon>Bacteria</taxon>
        <taxon>Bacillati</taxon>
        <taxon>Bacillota</taxon>
        <taxon>Bacilli</taxon>
        <taxon>Bacillales</taxon>
        <taxon>Staphylococcaceae</taxon>
        <taxon>Staphylococcus</taxon>
    </lineage>
</organism>
<evidence type="ECO:0000256" key="8">
    <source>
        <dbReference type="ARBA" id="ARBA00022833"/>
    </source>
</evidence>
<feature type="binding site" evidence="16">
    <location>
        <position position="173"/>
    </location>
    <ligand>
        <name>substrate</name>
    </ligand>
</feature>
<keyword evidence="6 14" id="KW-0686">Riboflavin biosynthesis</keyword>
<feature type="active site" description="Proton donor" evidence="15">
    <location>
        <position position="60"/>
    </location>
</feature>
<dbReference type="KEGG" id="sauk:SAI3T3_1013000"/>
<evidence type="ECO:0000256" key="1">
    <source>
        <dbReference type="ARBA" id="ARBA00002151"/>
    </source>
</evidence>
<dbReference type="InterPro" id="IPR050765">
    <property type="entry name" value="Riboflavin_Biosynth_HTPR"/>
</dbReference>
<feature type="domain" description="CMP/dCMP-type deaminase" evidence="18">
    <location>
        <begin position="9"/>
        <end position="129"/>
    </location>
</feature>
<keyword evidence="11" id="KW-0511">Multifunctional enzyme</keyword>
<dbReference type="Gene3D" id="3.40.430.10">
    <property type="entry name" value="Dihydrofolate Reductase, subunit A"/>
    <property type="match status" value="1"/>
</dbReference>
<feature type="binding site" evidence="17">
    <location>
        <position position="92"/>
    </location>
    <ligand>
        <name>Zn(2+)</name>
        <dbReference type="ChEBI" id="CHEBI:29105"/>
        <note>catalytic</note>
    </ligand>
</feature>
<dbReference type="AlphaFoldDB" id="A0A7U7EYY7"/>
<dbReference type="KEGG" id="saux:SAI6T6_1012980"/>
<dbReference type="KEGG" id="sauy:SAI8T7_1013010"/>
<evidence type="ECO:0000256" key="7">
    <source>
        <dbReference type="ARBA" id="ARBA00022723"/>
    </source>
</evidence>
<dbReference type="GO" id="GO:0009231">
    <property type="term" value="P:riboflavin biosynthetic process"/>
    <property type="evidence" value="ECO:0007669"/>
    <property type="project" value="UniProtKB-UniPathway"/>
</dbReference>
<dbReference type="InterPro" id="IPR004794">
    <property type="entry name" value="Eubact_RibD"/>
</dbReference>
<keyword evidence="7 14" id="KW-0479">Metal-binding</keyword>
<dbReference type="Pfam" id="PF00383">
    <property type="entry name" value="dCMP_cyt_deam_1"/>
    <property type="match status" value="1"/>
</dbReference>
<dbReference type="KEGG" id="sauq:SAI4T8_1013010"/>
<dbReference type="PANTHER" id="PTHR38011">
    <property type="entry name" value="DIHYDROFOLATE REDUCTASE FAMILY PROTEIN (AFU_ORTHOLOGUE AFUA_8G06820)"/>
    <property type="match status" value="1"/>
</dbReference>
<evidence type="ECO:0000313" key="19">
    <source>
        <dbReference type="EMBL" id="CCJ23048.1"/>
    </source>
</evidence>
<dbReference type="KEGG" id="saut:SAI1T1_2013000"/>
<dbReference type="KEGG" id="sauv:SAI7S6_1013020"/>
<dbReference type="UniPathway" id="UPA00275">
    <property type="reaction ID" value="UER00401"/>
</dbReference>
<keyword evidence="14" id="KW-0378">Hydrolase</keyword>
<evidence type="ECO:0000256" key="12">
    <source>
        <dbReference type="ARBA" id="ARBA00049861"/>
    </source>
</evidence>
<dbReference type="InterPro" id="IPR016192">
    <property type="entry name" value="APOBEC/CMP_deaminase_Zn-bd"/>
</dbReference>
<dbReference type="InterPro" id="IPR024072">
    <property type="entry name" value="DHFR-like_dom_sf"/>
</dbReference>
<feature type="binding site" evidence="17">
    <location>
        <position position="58"/>
    </location>
    <ligand>
        <name>Zn(2+)</name>
        <dbReference type="ChEBI" id="CHEBI:29105"/>
        <note>catalytic</note>
    </ligand>
</feature>
<dbReference type="GO" id="GO:0008270">
    <property type="term" value="F:zinc ion binding"/>
    <property type="evidence" value="ECO:0007669"/>
    <property type="project" value="InterPro"/>
</dbReference>
<feature type="binding site" evidence="16">
    <location>
        <position position="201"/>
    </location>
    <ligand>
        <name>NADP(+)</name>
        <dbReference type="ChEBI" id="CHEBI:58349"/>
    </ligand>
</feature>
<dbReference type="KEGG" id="sauj:SAI2T2_1013020"/>
<dbReference type="GO" id="GO:0008835">
    <property type="term" value="F:diaminohydroxyphosphoribosylaminopyrimidine deaminase activity"/>
    <property type="evidence" value="ECO:0007669"/>
    <property type="project" value="UniProtKB-EC"/>
</dbReference>
<evidence type="ECO:0000256" key="5">
    <source>
        <dbReference type="ARBA" id="ARBA00007417"/>
    </source>
</evidence>
<feature type="binding site" evidence="16">
    <location>
        <position position="212"/>
    </location>
    <ligand>
        <name>substrate</name>
    </ligand>
</feature>
<evidence type="ECO:0000256" key="3">
    <source>
        <dbReference type="ARBA" id="ARBA00004910"/>
    </source>
</evidence>
<evidence type="ECO:0000256" key="16">
    <source>
        <dbReference type="PIRSR" id="PIRSR006769-2"/>
    </source>
</evidence>
<dbReference type="SUPFAM" id="SSF53927">
    <property type="entry name" value="Cytidine deaminase-like"/>
    <property type="match status" value="1"/>
</dbReference>
<dbReference type="InterPro" id="IPR002125">
    <property type="entry name" value="CMP_dCMP_dom"/>
</dbReference>
<evidence type="ECO:0000256" key="11">
    <source>
        <dbReference type="ARBA" id="ARBA00023268"/>
    </source>
</evidence>
<proteinExistence type="inferred from homology"/>
<dbReference type="SUPFAM" id="SSF53597">
    <property type="entry name" value="Dihydrofolate reductase-like"/>
    <property type="match status" value="1"/>
</dbReference>
<dbReference type="EMBL" id="HE579071">
    <property type="protein sequence ID" value="CCJ23048.1"/>
    <property type="molecule type" value="Genomic_DNA"/>
</dbReference>
<dbReference type="PANTHER" id="PTHR38011:SF7">
    <property type="entry name" value="2,5-DIAMINO-6-RIBOSYLAMINO-4(3H)-PYRIMIDINONE 5'-PHOSPHATE REDUCTASE"/>
    <property type="match status" value="1"/>
</dbReference>
<comment type="function">
    <text evidence="1 14">Converts 2,5-diamino-6-(ribosylamino)-4(3h)-pyrimidinone 5'-phosphate into 5-amino-6-(ribosylamino)-2,4(1h,3h)-pyrimidinedione 5'-phosphate.</text>
</comment>
<name>A0A7U7EYY7_STAAU</name>